<protein>
    <submittedName>
        <fullName evidence="2">Uncharacterized protein</fullName>
    </submittedName>
</protein>
<reference evidence="3 5" key="2">
    <citation type="submission" date="2023-09" db="EMBL/GenBank/DDBJ databases">
        <title>Complete-Gapless Cercospora beticola genome.</title>
        <authorList>
            <person name="Wyatt N.A."/>
            <person name="Spanner R.E."/>
            <person name="Bolton M.D."/>
        </authorList>
    </citation>
    <scope>NUCLEOTIDE SEQUENCE [LARGE SCALE GENOMIC DNA]</scope>
    <source>
        <strain evidence="3">Cb09-40</strain>
    </source>
</reference>
<keyword evidence="5" id="KW-1185">Reference proteome</keyword>
<dbReference type="AlphaFoldDB" id="A0A2G5I0E1"/>
<dbReference type="Proteomes" id="UP001302367">
    <property type="component" value="Chromosome 2"/>
</dbReference>
<reference evidence="2 4" key="1">
    <citation type="submission" date="2015-10" db="EMBL/GenBank/DDBJ databases">
        <title>The cercosporin biosynthetic gene cluster was horizontally transferred to several fungal lineages and shown to be expanded in Cercospora beticola based on microsynteny with recipient genomes.</title>
        <authorList>
            <person name="De Jonge R."/>
            <person name="Ebert M.K."/>
            <person name="Suttle J.C."/>
            <person name="Jurick Ii W.M."/>
            <person name="Secor G.A."/>
            <person name="Thomma B.P."/>
            <person name="Van De Peer Y."/>
            <person name="Bolton M.D."/>
        </authorList>
    </citation>
    <scope>NUCLEOTIDE SEQUENCE [LARGE SCALE GENOMIC DNA]</scope>
    <source>
        <strain evidence="2 4">09-40</strain>
    </source>
</reference>
<gene>
    <name evidence="2" type="ORF">CB0940_06168</name>
    <name evidence="3" type="ORF">RHO25_003397</name>
</gene>
<accession>A0A2G5I0E1</accession>
<name>A0A2G5I0E1_CERBT</name>
<dbReference type="Proteomes" id="UP000230605">
    <property type="component" value="Chromosome 2"/>
</dbReference>
<dbReference type="EMBL" id="LKMD01000102">
    <property type="protein sequence ID" value="PIA98221.1"/>
    <property type="molecule type" value="Genomic_DNA"/>
</dbReference>
<evidence type="ECO:0000256" key="1">
    <source>
        <dbReference type="SAM" id="MobiDB-lite"/>
    </source>
</evidence>
<evidence type="ECO:0000313" key="2">
    <source>
        <dbReference type="EMBL" id="PIA98221.1"/>
    </source>
</evidence>
<evidence type="ECO:0000313" key="5">
    <source>
        <dbReference type="Proteomes" id="UP001302367"/>
    </source>
</evidence>
<evidence type="ECO:0000313" key="4">
    <source>
        <dbReference type="Proteomes" id="UP000230605"/>
    </source>
</evidence>
<dbReference type="OrthoDB" id="3643622at2759"/>
<organism evidence="2 4">
    <name type="scientific">Cercospora beticola</name>
    <name type="common">Sugarbeet leaf spot fungus</name>
    <dbReference type="NCBI Taxonomy" id="122368"/>
    <lineage>
        <taxon>Eukaryota</taxon>
        <taxon>Fungi</taxon>
        <taxon>Dikarya</taxon>
        <taxon>Ascomycota</taxon>
        <taxon>Pezizomycotina</taxon>
        <taxon>Dothideomycetes</taxon>
        <taxon>Dothideomycetidae</taxon>
        <taxon>Mycosphaerellales</taxon>
        <taxon>Mycosphaerellaceae</taxon>
        <taxon>Cercospora</taxon>
    </lineage>
</organism>
<feature type="region of interest" description="Disordered" evidence="1">
    <location>
        <begin position="1"/>
        <end position="44"/>
    </location>
</feature>
<dbReference type="EMBL" id="CP134185">
    <property type="protein sequence ID" value="WPA98784.1"/>
    <property type="molecule type" value="Genomic_DNA"/>
</dbReference>
<proteinExistence type="predicted"/>
<evidence type="ECO:0000313" key="3">
    <source>
        <dbReference type="EMBL" id="WPA98784.1"/>
    </source>
</evidence>
<sequence>MSPSEILQVSEGGPAHQSGERIGATHQSGERVGAADQSEECIGAPHQPETEIKASNEHDLHNGKVSHQQARPVEEADTDPAIDHFSELPAELIWAVASHLNLSDKIQLRAVLSKDHQTFVDDILKSDMKRVYVSPTTRSLRTFRKICKSAYFQQFIQEVFFVAQAWGDVDNRIDLDAVKTGCDALRKEDASVERNIDFYSRHEGPVEPEIVTTIEELRPQVYIGGPHDMQWIDPETHQQAVEELRQGMSRLTRLESVVMGQEISGPGLNDCWLSHGRQWFKSHWHRRPIFSDKNSQLFYDCFAQRICSSTIEGTSAFLEAVAGLDKKPSSIGIGTSEHNDSLPFFLHPKLEAPVEALDVIGPNLVRLSLHISTDTLNEDDGTGFHIWQTLSERAKNLEVLSISNIFWPLKESYAHQSGDACKRAVDIILEHGNFPKLRELTLTGKVGPLSDFLDAEKLLPFLRRHRSTLQSVSLDRLCLLARSKLPEIAPVMESSLRTIRAEMGQQLVKFQLNIVSRTHNGKGRCLGSEIGEDGVRQCHRTCQEYDFECFWVDRAVFEALAGQMGAVLTEDGDGEEVWQFGEYVLRR</sequence>